<dbReference type="PANTHER" id="PTHR11759">
    <property type="entry name" value="40S RIBOSOMAL PROTEIN S14/30S RIBOSOMAL PROTEIN S11"/>
    <property type="match status" value="1"/>
</dbReference>
<accession>A0A955LAU0</accession>
<dbReference type="GO" id="GO:0003735">
    <property type="term" value="F:structural constituent of ribosome"/>
    <property type="evidence" value="ECO:0007669"/>
    <property type="project" value="InterPro"/>
</dbReference>
<evidence type="ECO:0000256" key="2">
    <source>
        <dbReference type="ARBA" id="ARBA00022980"/>
    </source>
</evidence>
<evidence type="ECO:0000256" key="3">
    <source>
        <dbReference type="ARBA" id="ARBA00023274"/>
    </source>
</evidence>
<dbReference type="GO" id="GO:1990904">
    <property type="term" value="C:ribonucleoprotein complex"/>
    <property type="evidence" value="ECO:0007669"/>
    <property type="project" value="UniProtKB-KW"/>
</dbReference>
<evidence type="ECO:0000313" key="6">
    <source>
        <dbReference type="Proteomes" id="UP000714915"/>
    </source>
</evidence>
<dbReference type="GO" id="GO:0006412">
    <property type="term" value="P:translation"/>
    <property type="evidence" value="ECO:0007669"/>
    <property type="project" value="InterPro"/>
</dbReference>
<dbReference type="EMBL" id="JAGQLF010000113">
    <property type="protein sequence ID" value="MCA9387395.1"/>
    <property type="molecule type" value="Genomic_DNA"/>
</dbReference>
<dbReference type="Pfam" id="PF00411">
    <property type="entry name" value="Ribosomal_S11"/>
    <property type="match status" value="1"/>
</dbReference>
<protein>
    <recommendedName>
        <fullName evidence="4">30S ribosomal protein S11</fullName>
    </recommendedName>
</protein>
<dbReference type="InterPro" id="IPR036967">
    <property type="entry name" value="Ribosomal_uS11_sf"/>
</dbReference>
<dbReference type="GO" id="GO:0005840">
    <property type="term" value="C:ribosome"/>
    <property type="evidence" value="ECO:0007669"/>
    <property type="project" value="UniProtKB-KW"/>
</dbReference>
<evidence type="ECO:0000256" key="1">
    <source>
        <dbReference type="ARBA" id="ARBA00006194"/>
    </source>
</evidence>
<dbReference type="AlphaFoldDB" id="A0A955LAU0"/>
<comment type="similarity">
    <text evidence="1">Belongs to the universal ribosomal protein uS11 family.</text>
</comment>
<name>A0A955LAU0_9BACT</name>
<keyword evidence="2 5" id="KW-0689">Ribosomal protein</keyword>
<dbReference type="Proteomes" id="UP000714915">
    <property type="component" value="Unassembled WGS sequence"/>
</dbReference>
<dbReference type="PIRSF" id="PIRSF002131">
    <property type="entry name" value="Ribosomal_S11"/>
    <property type="match status" value="1"/>
</dbReference>
<keyword evidence="3" id="KW-0687">Ribonucleoprotein</keyword>
<evidence type="ECO:0000256" key="4">
    <source>
        <dbReference type="ARBA" id="ARBA00035317"/>
    </source>
</evidence>
<dbReference type="Gene3D" id="3.30.420.80">
    <property type="entry name" value="Ribosomal protein S11"/>
    <property type="match status" value="1"/>
</dbReference>
<comment type="caution">
    <text evidence="5">The sequence shown here is derived from an EMBL/GenBank/DDBJ whole genome shotgun (WGS) entry which is preliminary data.</text>
</comment>
<evidence type="ECO:0000313" key="5">
    <source>
        <dbReference type="EMBL" id="MCA9387395.1"/>
    </source>
</evidence>
<reference evidence="5" key="2">
    <citation type="journal article" date="2021" name="Microbiome">
        <title>Successional dynamics and alternative stable states in a saline activated sludge microbial community over 9 years.</title>
        <authorList>
            <person name="Wang Y."/>
            <person name="Ye J."/>
            <person name="Ju F."/>
            <person name="Liu L."/>
            <person name="Boyd J.A."/>
            <person name="Deng Y."/>
            <person name="Parks D.H."/>
            <person name="Jiang X."/>
            <person name="Yin X."/>
            <person name="Woodcroft B.J."/>
            <person name="Tyson G.W."/>
            <person name="Hugenholtz P."/>
            <person name="Polz M.F."/>
            <person name="Zhang T."/>
        </authorList>
    </citation>
    <scope>NUCLEOTIDE SEQUENCE</scope>
    <source>
        <strain evidence="5">HKST-UBA09</strain>
    </source>
</reference>
<dbReference type="SUPFAM" id="SSF53137">
    <property type="entry name" value="Translational machinery components"/>
    <property type="match status" value="1"/>
</dbReference>
<dbReference type="InterPro" id="IPR001971">
    <property type="entry name" value="Ribosomal_uS11"/>
</dbReference>
<organism evidence="5 6">
    <name type="scientific">Candidatus Dojkabacteria bacterium</name>
    <dbReference type="NCBI Taxonomy" id="2099670"/>
    <lineage>
        <taxon>Bacteria</taxon>
        <taxon>Candidatus Dojkabacteria</taxon>
    </lineage>
</organism>
<feature type="non-terminal residue" evidence="5">
    <location>
        <position position="1"/>
    </location>
</feature>
<proteinExistence type="inferred from homology"/>
<gene>
    <name evidence="5" type="primary">rpsK</name>
    <name evidence="5" type="ORF">KC669_05175</name>
</gene>
<reference evidence="5" key="1">
    <citation type="submission" date="2020-04" db="EMBL/GenBank/DDBJ databases">
        <authorList>
            <person name="Zhang T."/>
        </authorList>
    </citation>
    <scope>NUCLEOTIDE SEQUENCE</scope>
    <source>
        <strain evidence="5">HKST-UBA09</strain>
    </source>
</reference>
<sequence length="82" mass="8333">GGVGFTGSRKSTGFAATRAGQDAAQKAMKQGAQEAIVVVKGIGEGRNGAVKGVRAAGLKITTLSDFTPIPHGGCKPRRQPKK</sequence>